<dbReference type="InterPro" id="IPR040896">
    <property type="entry name" value="RPN5_C"/>
</dbReference>
<gene>
    <name evidence="4" type="ORF">DME_LOCUS5527</name>
</gene>
<protein>
    <submittedName>
        <fullName evidence="7">PCI domain-containing protein</fullName>
    </submittedName>
</protein>
<organism evidence="5 7">
    <name type="scientific">Dracunculus medinensis</name>
    <name type="common">Guinea worm</name>
    <dbReference type="NCBI Taxonomy" id="318479"/>
    <lineage>
        <taxon>Eukaryota</taxon>
        <taxon>Metazoa</taxon>
        <taxon>Ecdysozoa</taxon>
        <taxon>Nematoda</taxon>
        <taxon>Chromadorea</taxon>
        <taxon>Rhabditida</taxon>
        <taxon>Spirurina</taxon>
        <taxon>Dracunculoidea</taxon>
        <taxon>Dracunculidae</taxon>
        <taxon>Dracunculus</taxon>
    </lineage>
</organism>
<evidence type="ECO:0000256" key="1">
    <source>
        <dbReference type="ARBA" id="ARBA00006397"/>
    </source>
</evidence>
<evidence type="ECO:0000313" key="5">
    <source>
        <dbReference type="Proteomes" id="UP000038040"/>
    </source>
</evidence>
<comment type="similarity">
    <text evidence="1">Belongs to the proteasome subunit p55 family.</text>
</comment>
<evidence type="ECO:0000259" key="3">
    <source>
        <dbReference type="PROSITE" id="PS50250"/>
    </source>
</evidence>
<evidence type="ECO:0000313" key="6">
    <source>
        <dbReference type="Proteomes" id="UP000274756"/>
    </source>
</evidence>
<accession>A0A0N4U373</accession>
<keyword evidence="2" id="KW-0647">Proteasome</keyword>
<dbReference type="STRING" id="318479.A0A0N4U373"/>
<name>A0A0N4U373_DRAME</name>
<evidence type="ECO:0000313" key="7">
    <source>
        <dbReference type="WBParaSite" id="DME_0000116701-mRNA-1"/>
    </source>
</evidence>
<dbReference type="InterPro" id="IPR040134">
    <property type="entry name" value="PSMD12/CSN4"/>
</dbReference>
<sequence length="492" mass="56967">MDKREVSPIRAGKRSDMTLNPSYKDDDFASLAAHEGDGRLFKMEIDYTSQVDEALLKADAIARTGDVVGAVDSLSALEKLTRLGVDMRSNTRIVEYMVKLCFEGANWTFLNDTITVLSKKRSIIKMAIAKMVRDCCEMIDKMPNEEVKMKLIETLRTITGGKIYVEVERARLTYRLVKKLESEGKIDEAATMLLELEIETYGSMEMQEKIELLLEQMRLCLMRKDFIRASIITKKISKKFFQDKSDAVQSLKLKYYDLMVELALNDKAYLDLCRYYLEVYDTPSIQADIEKTKHVIKCIVLYVLLAPYTNEQWDLMHRIHLMRKLEIVPEYNSLLELFINQEIIAWKVLSVLKLLLRKGTAQNHATGIFADNEVGEKHWLDFQTRVGEHNMRMIGKYYTQITFDRLAQLIDYPPDIMEDFLCNLIVNGTLPDAKIHRPSRIVNLRARKANIEQLDQWATSIRQLTDILNKVSHLITKEEMVHRHLDDGGKVH</sequence>
<dbReference type="SMART" id="SM00088">
    <property type="entry name" value="PINT"/>
    <property type="match status" value="1"/>
</dbReference>
<dbReference type="SUPFAM" id="SSF46785">
    <property type="entry name" value="Winged helix' DNA-binding domain"/>
    <property type="match status" value="1"/>
</dbReference>
<dbReference type="Proteomes" id="UP000274756">
    <property type="component" value="Unassembled WGS sequence"/>
</dbReference>
<dbReference type="OrthoDB" id="268763at2759"/>
<dbReference type="Pfam" id="PF18098">
    <property type="entry name" value="RPN5_C"/>
    <property type="match status" value="1"/>
</dbReference>
<dbReference type="InterPro" id="IPR036390">
    <property type="entry name" value="WH_DNA-bd_sf"/>
</dbReference>
<dbReference type="GO" id="GO:0008541">
    <property type="term" value="C:proteasome regulatory particle, lid subcomplex"/>
    <property type="evidence" value="ECO:0007669"/>
    <property type="project" value="TreeGrafter"/>
</dbReference>
<proteinExistence type="inferred from homology"/>
<dbReference type="InterPro" id="IPR036388">
    <property type="entry name" value="WH-like_DNA-bd_sf"/>
</dbReference>
<evidence type="ECO:0000313" key="4">
    <source>
        <dbReference type="EMBL" id="VDN55554.1"/>
    </source>
</evidence>
<feature type="domain" description="PCI" evidence="3">
    <location>
        <begin position="271"/>
        <end position="449"/>
    </location>
</feature>
<dbReference type="InterPro" id="IPR000717">
    <property type="entry name" value="PCI_dom"/>
</dbReference>
<dbReference type="GO" id="GO:0005634">
    <property type="term" value="C:nucleus"/>
    <property type="evidence" value="ECO:0007669"/>
    <property type="project" value="UniProtKB-ARBA"/>
</dbReference>
<dbReference type="InterPro" id="IPR054559">
    <property type="entry name" value="PSMD12-CSN4-like_N"/>
</dbReference>
<dbReference type="GO" id="GO:0005737">
    <property type="term" value="C:cytoplasm"/>
    <property type="evidence" value="ECO:0007669"/>
    <property type="project" value="TreeGrafter"/>
</dbReference>
<dbReference type="PANTHER" id="PTHR10855:SF1">
    <property type="entry name" value="26S PROTEASOME NON-ATPASE REGULATORY SUBUNIT 12"/>
    <property type="match status" value="1"/>
</dbReference>
<evidence type="ECO:0000256" key="2">
    <source>
        <dbReference type="ARBA" id="ARBA00022942"/>
    </source>
</evidence>
<dbReference type="EMBL" id="UYYG01001152">
    <property type="protein sequence ID" value="VDN55554.1"/>
    <property type="molecule type" value="Genomic_DNA"/>
</dbReference>
<reference evidence="4 6" key="2">
    <citation type="submission" date="2018-11" db="EMBL/GenBank/DDBJ databases">
        <authorList>
            <consortium name="Pathogen Informatics"/>
        </authorList>
    </citation>
    <scope>NUCLEOTIDE SEQUENCE [LARGE SCALE GENOMIC DNA]</scope>
</reference>
<dbReference type="AlphaFoldDB" id="A0A0N4U373"/>
<dbReference type="PANTHER" id="PTHR10855">
    <property type="entry name" value="26S PROTEASOME NON-ATPASE REGULATORY SUBUNIT 12/COP9 SIGNALOSOME COMPLEX SUBUNIT 4"/>
    <property type="match status" value="1"/>
</dbReference>
<dbReference type="FunFam" id="1.10.10.10:FF:000070">
    <property type="entry name" value="26S proteasome non-ATPase regulatory subunit 12"/>
    <property type="match status" value="1"/>
</dbReference>
<reference evidence="7" key="1">
    <citation type="submission" date="2017-02" db="UniProtKB">
        <authorList>
            <consortium name="WormBaseParasite"/>
        </authorList>
    </citation>
    <scope>IDENTIFICATION</scope>
</reference>
<dbReference type="Pfam" id="PF22241">
    <property type="entry name" value="PSMD12-CSN4_N"/>
    <property type="match status" value="1"/>
</dbReference>
<dbReference type="PROSITE" id="PS50250">
    <property type="entry name" value="PCI"/>
    <property type="match status" value="1"/>
</dbReference>
<dbReference type="WBParaSite" id="DME_0000116701-mRNA-1">
    <property type="protein sequence ID" value="DME_0000116701-mRNA-1"/>
    <property type="gene ID" value="DME_0000116701"/>
</dbReference>
<dbReference type="Proteomes" id="UP000038040">
    <property type="component" value="Unplaced"/>
</dbReference>
<keyword evidence="6" id="KW-1185">Reference proteome</keyword>
<dbReference type="Gene3D" id="1.10.10.10">
    <property type="entry name" value="Winged helix-like DNA-binding domain superfamily/Winged helix DNA-binding domain"/>
    <property type="match status" value="1"/>
</dbReference>
<dbReference type="Pfam" id="PF01399">
    <property type="entry name" value="PCI"/>
    <property type="match status" value="1"/>
</dbReference>